<sequence>MKDKGTDVTIARYISESEKLAPQNEKLNSALLEAALQLIKYSWNEHNDGSSWDYWFSKPKGYDIKQYQDSKLTSAETLLAYLSAHENKDAKLRNFMYEISGFINLLQGNTIIGKDLYLKSISNPDEAYPVTLTRGNEIMKRLNK</sequence>
<name>A0AAU6WUB1_9FLAO</name>
<evidence type="ECO:0000313" key="1">
    <source>
        <dbReference type="EMBL" id="XAO76193.1"/>
    </source>
</evidence>
<keyword evidence="2" id="KW-1185">Reference proteome</keyword>
<protein>
    <submittedName>
        <fullName evidence="1">Uncharacterized protein</fullName>
    </submittedName>
</protein>
<dbReference type="Proteomes" id="UP001463665">
    <property type="component" value="Chromosome"/>
</dbReference>
<organism evidence="1 2">
    <name type="scientific">Chryseobacterium endophyticum</name>
    <dbReference type="NCBI Taxonomy" id="1854762"/>
    <lineage>
        <taxon>Bacteria</taxon>
        <taxon>Pseudomonadati</taxon>
        <taxon>Bacteroidota</taxon>
        <taxon>Flavobacteriia</taxon>
        <taxon>Flavobacteriales</taxon>
        <taxon>Weeksellaceae</taxon>
        <taxon>Chryseobacterium group</taxon>
        <taxon>Chryseobacterium</taxon>
    </lineage>
</organism>
<proteinExistence type="predicted"/>
<dbReference type="RefSeq" id="WP_345767623.1">
    <property type="nucleotide sequence ID" value="NZ_CP154834.1"/>
</dbReference>
<evidence type="ECO:0000313" key="2">
    <source>
        <dbReference type="Proteomes" id="UP001463665"/>
    </source>
</evidence>
<reference evidence="1 2" key="1">
    <citation type="submission" date="2024-04" db="EMBL/GenBank/DDBJ databases">
        <title>Genome sequencing and assembly of rice foliar adapted Chryseobacterium endophyticum OsEnb-ALM-A6.</title>
        <authorList>
            <person name="Kumar S."/>
            <person name="Javed M."/>
            <person name="Chouhan V."/>
            <person name="Charishma K."/>
            <person name="Patel A."/>
            <person name="Kumar M."/>
            <person name="Sahu K.P."/>
            <person name="Kumar A."/>
        </authorList>
    </citation>
    <scope>NUCLEOTIDE SEQUENCE [LARGE SCALE GENOMIC DNA]</scope>
    <source>
        <strain evidence="1 2">OsEnb-ALM-A6</strain>
    </source>
</reference>
<dbReference type="AlphaFoldDB" id="A0AAU6WUB1"/>
<gene>
    <name evidence="1" type="ORF">AAFP95_10635</name>
</gene>
<dbReference type="EMBL" id="CP154834">
    <property type="protein sequence ID" value="XAO76193.1"/>
    <property type="molecule type" value="Genomic_DNA"/>
</dbReference>
<accession>A0AAU6WUB1</accession>